<organism evidence="1 3">
    <name type="scientific">Lentilactobacillus farraginis DSM 18382 = JCM 14108</name>
    <dbReference type="NCBI Taxonomy" id="1423743"/>
    <lineage>
        <taxon>Bacteria</taxon>
        <taxon>Bacillati</taxon>
        <taxon>Bacillota</taxon>
        <taxon>Bacilli</taxon>
        <taxon>Lactobacillales</taxon>
        <taxon>Lactobacillaceae</taxon>
        <taxon>Lentilactobacillus</taxon>
    </lineage>
</organism>
<gene>
    <name evidence="2" type="ORF">FD41_GL000805</name>
    <name evidence="1" type="ORF">JCM14108_1988</name>
</gene>
<name>X0QEG0_9LACO</name>
<dbReference type="AlphaFoldDB" id="X0QEG0"/>
<evidence type="ECO:0000313" key="4">
    <source>
        <dbReference type="Proteomes" id="UP000051966"/>
    </source>
</evidence>
<accession>X0QEG0</accession>
<proteinExistence type="predicted"/>
<dbReference type="Proteomes" id="UP000019488">
    <property type="component" value="Unassembled WGS sequence"/>
</dbReference>
<evidence type="ECO:0000313" key="3">
    <source>
        <dbReference type="Proteomes" id="UP000019488"/>
    </source>
</evidence>
<dbReference type="EMBL" id="BAKI01000021">
    <property type="protein sequence ID" value="GAF36990.1"/>
    <property type="molecule type" value="Genomic_DNA"/>
</dbReference>
<reference evidence="1" key="1">
    <citation type="journal article" date="2014" name="Genome Announc.">
        <title>Draft Genome Sequences of Two Lactobacillus Strains, L. farraginis JCM 14108T and L. composti JCM 14202T, Isolated from Compost of Distilled Shochu Residue.</title>
        <authorList>
            <person name="Yuki M."/>
            <person name="Oshima K."/>
            <person name="Suda W."/>
            <person name="Kitahara M."/>
            <person name="Kitamura K."/>
            <person name="Iida T."/>
            <person name="Hattori M."/>
            <person name="Ohkuma M."/>
        </authorList>
    </citation>
    <scope>NUCLEOTIDE SEQUENCE [LARGE SCALE GENOMIC DNA]</scope>
    <source>
        <strain evidence="1">JCM 14108</strain>
    </source>
</reference>
<sequence>MTTILKTGVGQKQFCPTPVYEITIITEWKCAPKGNFLLHNRIIQILGVFSSGGFSRH</sequence>
<reference evidence="2 4" key="2">
    <citation type="journal article" date="2015" name="Genome Announc.">
        <title>Expanding the biotechnology potential of lactobacilli through comparative genomics of 213 strains and associated genera.</title>
        <authorList>
            <person name="Sun Z."/>
            <person name="Harris H.M."/>
            <person name="McCann A."/>
            <person name="Guo C."/>
            <person name="Argimon S."/>
            <person name="Zhang W."/>
            <person name="Yang X."/>
            <person name="Jeffery I.B."/>
            <person name="Cooney J.C."/>
            <person name="Kagawa T.F."/>
            <person name="Liu W."/>
            <person name="Song Y."/>
            <person name="Salvetti E."/>
            <person name="Wrobel A."/>
            <person name="Rasinkangas P."/>
            <person name="Parkhill J."/>
            <person name="Rea M.C."/>
            <person name="O'Sullivan O."/>
            <person name="Ritari J."/>
            <person name="Douillard F.P."/>
            <person name="Paul Ross R."/>
            <person name="Yang R."/>
            <person name="Briner A.E."/>
            <person name="Felis G.E."/>
            <person name="de Vos W.M."/>
            <person name="Barrangou R."/>
            <person name="Klaenhammer T.R."/>
            <person name="Caufield P.W."/>
            <person name="Cui Y."/>
            <person name="Zhang H."/>
            <person name="O'Toole P.W."/>
        </authorList>
    </citation>
    <scope>NUCLEOTIDE SEQUENCE [LARGE SCALE GENOMIC DNA]</scope>
    <source>
        <strain evidence="2 4">DSM 18382</strain>
    </source>
</reference>
<dbReference type="EMBL" id="AZFY01000118">
    <property type="protein sequence ID" value="KRM04617.1"/>
    <property type="molecule type" value="Genomic_DNA"/>
</dbReference>
<dbReference type="Proteomes" id="UP000051966">
    <property type="component" value="Unassembled WGS sequence"/>
</dbReference>
<evidence type="ECO:0000313" key="1">
    <source>
        <dbReference type="EMBL" id="GAF36990.1"/>
    </source>
</evidence>
<protein>
    <submittedName>
        <fullName evidence="1">Uncharacterized protein</fullName>
    </submittedName>
</protein>
<evidence type="ECO:0000313" key="2">
    <source>
        <dbReference type="EMBL" id="KRM04617.1"/>
    </source>
</evidence>
<keyword evidence="4" id="KW-1185">Reference proteome</keyword>
<comment type="caution">
    <text evidence="1">The sequence shown here is derived from an EMBL/GenBank/DDBJ whole genome shotgun (WGS) entry which is preliminary data.</text>
</comment>